<organism evidence="2 3">
    <name type="scientific">Bradyrhizobium erythrophlei</name>
    <dbReference type="NCBI Taxonomy" id="1437360"/>
    <lineage>
        <taxon>Bacteria</taxon>
        <taxon>Pseudomonadati</taxon>
        <taxon>Pseudomonadota</taxon>
        <taxon>Alphaproteobacteria</taxon>
        <taxon>Hyphomicrobiales</taxon>
        <taxon>Nitrobacteraceae</taxon>
        <taxon>Bradyrhizobium</taxon>
    </lineage>
</organism>
<dbReference type="Proteomes" id="UP000190675">
    <property type="component" value="Chromosome I"/>
</dbReference>
<feature type="signal peptide" evidence="1">
    <location>
        <begin position="1"/>
        <end position="20"/>
    </location>
</feature>
<dbReference type="RefSeq" id="WP_276328801.1">
    <property type="nucleotide sequence ID" value="NZ_LT670818.1"/>
</dbReference>
<feature type="chain" id="PRO_5013359370" evidence="1">
    <location>
        <begin position="21"/>
        <end position="40"/>
    </location>
</feature>
<evidence type="ECO:0000313" key="2">
    <source>
        <dbReference type="EMBL" id="SHH10354.1"/>
    </source>
</evidence>
<evidence type="ECO:0000313" key="3">
    <source>
        <dbReference type="Proteomes" id="UP000190675"/>
    </source>
</evidence>
<accession>A0A1M5Q849</accession>
<reference evidence="2 3" key="1">
    <citation type="submission" date="2016-11" db="EMBL/GenBank/DDBJ databases">
        <authorList>
            <person name="Jaros S."/>
            <person name="Januszkiewicz K."/>
            <person name="Wedrychowicz H."/>
        </authorList>
    </citation>
    <scope>NUCLEOTIDE SEQUENCE [LARGE SCALE GENOMIC DNA]</scope>
    <source>
        <strain evidence="2 3">GAS242</strain>
    </source>
</reference>
<proteinExistence type="predicted"/>
<keyword evidence="1" id="KW-0732">Signal</keyword>
<dbReference type="AlphaFoldDB" id="A0A1M5Q849"/>
<evidence type="ECO:0000256" key="1">
    <source>
        <dbReference type="SAM" id="SignalP"/>
    </source>
</evidence>
<protein>
    <submittedName>
        <fullName evidence="2">Uncharacterized protein</fullName>
    </submittedName>
</protein>
<name>A0A1M5Q849_9BRAD</name>
<dbReference type="EMBL" id="LT670818">
    <property type="protein sequence ID" value="SHH10354.1"/>
    <property type="molecule type" value="Genomic_DNA"/>
</dbReference>
<gene>
    <name evidence="2" type="ORF">SAMN05444169_5762</name>
</gene>
<sequence length="40" mass="4089">MKAFLLACAAAIVIAALGMAALNKVQQPVEEAFATSGVRL</sequence>